<proteinExistence type="predicted"/>
<reference evidence="1" key="1">
    <citation type="submission" date="2021-06" db="EMBL/GenBank/DDBJ databases">
        <authorList>
            <person name="Kallberg Y."/>
            <person name="Tangrot J."/>
            <person name="Rosling A."/>
        </authorList>
    </citation>
    <scope>NUCLEOTIDE SEQUENCE</scope>
    <source>
        <strain evidence="1">MA453B</strain>
    </source>
</reference>
<sequence>MCRVGQKLRLFSRRTPAMACYIEGGTLTDHSEELRLPHQLFSELLVHDQSTR</sequence>
<gene>
    <name evidence="1" type="ORF">DERYTH_LOCUS17075</name>
</gene>
<dbReference type="EMBL" id="CAJVPY010015668">
    <property type="protein sequence ID" value="CAG8752994.1"/>
    <property type="molecule type" value="Genomic_DNA"/>
</dbReference>
<accession>A0A9N9IXK6</accession>
<dbReference type="Proteomes" id="UP000789405">
    <property type="component" value="Unassembled WGS sequence"/>
</dbReference>
<evidence type="ECO:0000313" key="1">
    <source>
        <dbReference type="EMBL" id="CAG8752994.1"/>
    </source>
</evidence>
<name>A0A9N9IXK6_9GLOM</name>
<protein>
    <submittedName>
        <fullName evidence="1">4839_t:CDS:1</fullName>
    </submittedName>
</protein>
<dbReference type="AlphaFoldDB" id="A0A9N9IXK6"/>
<comment type="caution">
    <text evidence="1">The sequence shown here is derived from an EMBL/GenBank/DDBJ whole genome shotgun (WGS) entry which is preliminary data.</text>
</comment>
<keyword evidence="2" id="KW-1185">Reference proteome</keyword>
<evidence type="ECO:0000313" key="2">
    <source>
        <dbReference type="Proteomes" id="UP000789405"/>
    </source>
</evidence>
<organism evidence="1 2">
    <name type="scientific">Dentiscutata erythropus</name>
    <dbReference type="NCBI Taxonomy" id="1348616"/>
    <lineage>
        <taxon>Eukaryota</taxon>
        <taxon>Fungi</taxon>
        <taxon>Fungi incertae sedis</taxon>
        <taxon>Mucoromycota</taxon>
        <taxon>Glomeromycotina</taxon>
        <taxon>Glomeromycetes</taxon>
        <taxon>Diversisporales</taxon>
        <taxon>Gigasporaceae</taxon>
        <taxon>Dentiscutata</taxon>
    </lineage>
</organism>
<feature type="non-terminal residue" evidence="1">
    <location>
        <position position="52"/>
    </location>
</feature>